<dbReference type="InterPro" id="IPR036514">
    <property type="entry name" value="SGNH_hydro_sf"/>
</dbReference>
<feature type="non-terminal residue" evidence="1">
    <location>
        <position position="521"/>
    </location>
</feature>
<gene>
    <name evidence="1" type="ORF">LCGC14_2435720</name>
</gene>
<protein>
    <submittedName>
        <fullName evidence="1">Uncharacterized protein</fullName>
    </submittedName>
</protein>
<reference evidence="1" key="1">
    <citation type="journal article" date="2015" name="Nature">
        <title>Complex archaea that bridge the gap between prokaryotes and eukaryotes.</title>
        <authorList>
            <person name="Spang A."/>
            <person name="Saw J.H."/>
            <person name="Jorgensen S.L."/>
            <person name="Zaremba-Niedzwiedzka K."/>
            <person name="Martijn J."/>
            <person name="Lind A.E."/>
            <person name="van Eijk R."/>
            <person name="Schleper C."/>
            <person name="Guy L."/>
            <person name="Ettema T.J."/>
        </authorList>
    </citation>
    <scope>NUCLEOTIDE SEQUENCE</scope>
</reference>
<dbReference type="SUPFAM" id="SSF52266">
    <property type="entry name" value="SGNH hydrolase"/>
    <property type="match status" value="1"/>
</dbReference>
<dbReference type="AlphaFoldDB" id="A0A0F9BKP2"/>
<feature type="non-terminal residue" evidence="1">
    <location>
        <position position="1"/>
    </location>
</feature>
<proteinExistence type="predicted"/>
<name>A0A0F9BKP2_9ZZZZ</name>
<dbReference type="NCBIfam" id="NF033679">
    <property type="entry name" value="DNRLRE_dom"/>
    <property type="match status" value="1"/>
</dbReference>
<organism evidence="1">
    <name type="scientific">marine sediment metagenome</name>
    <dbReference type="NCBI Taxonomy" id="412755"/>
    <lineage>
        <taxon>unclassified sequences</taxon>
        <taxon>metagenomes</taxon>
        <taxon>ecological metagenomes</taxon>
    </lineage>
</organism>
<accession>A0A0F9BKP2</accession>
<sequence length="521" mass="55521">WHSGQMPNHGFLLKGSAAVASGEWPVEAYRPKLIVDHGERPTGIPALKGVTGQIELDPIAKSPDAGQAKGDYGTVRVGQGDGCLLRGRSRAAYVKDNTATYPGPWGWMTQCRVGGVAGDVSRTLLYFDLREIPSTASVKSAKLVCSLVGRPRQIRSYRYGAFALNLPDSPGWSADEAVAGERAAGKPWPDGGVTACSSAKPLAIAQVVQKDYKDRRGRTRRRDAEIAFDLTGAVRAWVAGKAPNCGVLLDNRLAGGAYDIYGQRAWDPKLRPYLEIELSPGVDSKPTPIAEVTTAPAGRQWIQAMRKVHAKFKGKKGRCVLYGDSITYSMAFLGTAAYGKDITYKNIPPEAKADIEAVWAYADRAFWQKRHHSLGHEGQKKSDWFLARIDGWQKTLQPEVCAILFGTNDLGGLCPPDYTENMAAAINLVSDALGVEAAVTYNTATTDTKGSVVLTHVGSADDITVTADTAGATPGDIAIQYTLDMSGAITTAGWTPATATAPAEILVKVKADAWGATGGAG</sequence>
<dbReference type="EMBL" id="LAZR01037361">
    <property type="protein sequence ID" value="KKL22410.1"/>
    <property type="molecule type" value="Genomic_DNA"/>
</dbReference>
<comment type="caution">
    <text evidence="1">The sequence shown here is derived from an EMBL/GenBank/DDBJ whole genome shotgun (WGS) entry which is preliminary data.</text>
</comment>
<dbReference type="Gene3D" id="3.40.50.1110">
    <property type="entry name" value="SGNH hydrolase"/>
    <property type="match status" value="1"/>
</dbReference>
<evidence type="ECO:0000313" key="1">
    <source>
        <dbReference type="EMBL" id="KKL22410.1"/>
    </source>
</evidence>